<comment type="subcellular location">
    <subcellularLocation>
        <location evidence="1 6">Bacterial flagellum basal body</location>
    </subcellularLocation>
</comment>
<name>A0ABV1H2Q1_9FIRM</name>
<feature type="domain" description="Flagellar basal body rod protein N-terminal" evidence="7">
    <location>
        <begin position="8"/>
        <end position="35"/>
    </location>
</feature>
<dbReference type="NCBIfam" id="TIGR01395">
    <property type="entry name" value="FlgC"/>
    <property type="match status" value="1"/>
</dbReference>
<keyword evidence="9" id="KW-0969">Cilium</keyword>
<dbReference type="EMBL" id="JBBMFS010000002">
    <property type="protein sequence ID" value="MEQ2553964.1"/>
    <property type="molecule type" value="Genomic_DNA"/>
</dbReference>
<protein>
    <recommendedName>
        <fullName evidence="3 6">Flagellar basal-body rod protein FlgC</fullName>
    </recommendedName>
</protein>
<evidence type="ECO:0000256" key="4">
    <source>
        <dbReference type="ARBA" id="ARBA00023143"/>
    </source>
</evidence>
<evidence type="ECO:0000256" key="3">
    <source>
        <dbReference type="ARBA" id="ARBA00017941"/>
    </source>
</evidence>
<evidence type="ECO:0000256" key="6">
    <source>
        <dbReference type="RuleBase" id="RU362062"/>
    </source>
</evidence>
<comment type="similarity">
    <text evidence="2">Belongs to the flagella basal body rod proteins family.</text>
</comment>
<accession>A0ABV1H2Q1</accession>
<dbReference type="InterPro" id="IPR010930">
    <property type="entry name" value="Flg_bb/hook_C_dom"/>
</dbReference>
<sequence>MSMFTAFNISASGMTAQQLRTDVISQNIANVNTTRTSDGTPYVRKAVVFTEKTLTASTAVTGSSSNGSSFASVLKQAHNGLLGDGVKVTSVYEDNSTDMNMVYDPSHPDADENGYVTYPNVNVVQEMTDLIDASRSYEANISAFNASKTMANKGLTIGEQ</sequence>
<reference evidence="9" key="1">
    <citation type="submission" date="2024-03" db="EMBL/GenBank/DDBJ databases">
        <title>Human intestinal bacterial collection.</title>
        <authorList>
            <person name="Pauvert C."/>
            <person name="Hitch T.C.A."/>
            <person name="Clavel T."/>
        </authorList>
    </citation>
    <scope>NUCLEOTIDE SEQUENCE [LARGE SCALE GENOMIC DNA]</scope>
    <source>
        <strain evidence="9">CLA-AA-H89B</strain>
    </source>
</reference>
<dbReference type="Proteomes" id="UP001546774">
    <property type="component" value="Unassembled WGS sequence"/>
</dbReference>
<keyword evidence="9" id="KW-0282">Flagellum</keyword>
<dbReference type="InterPro" id="IPR001444">
    <property type="entry name" value="Flag_bb_rod_N"/>
</dbReference>
<evidence type="ECO:0000256" key="5">
    <source>
        <dbReference type="ARBA" id="ARBA00025933"/>
    </source>
</evidence>
<keyword evidence="10" id="KW-1185">Reference proteome</keyword>
<evidence type="ECO:0000256" key="1">
    <source>
        <dbReference type="ARBA" id="ARBA00004117"/>
    </source>
</evidence>
<keyword evidence="9" id="KW-0966">Cell projection</keyword>
<dbReference type="InterPro" id="IPR006299">
    <property type="entry name" value="FlgC"/>
</dbReference>
<dbReference type="PANTHER" id="PTHR30435:SF2">
    <property type="entry name" value="FLAGELLAR BASAL-BODY ROD PROTEIN FLGC"/>
    <property type="match status" value="1"/>
</dbReference>
<evidence type="ECO:0000259" key="8">
    <source>
        <dbReference type="Pfam" id="PF06429"/>
    </source>
</evidence>
<gene>
    <name evidence="9" type="primary">flgC</name>
    <name evidence="9" type="ORF">WMO37_02910</name>
</gene>
<proteinExistence type="inferred from homology"/>
<dbReference type="Pfam" id="PF00460">
    <property type="entry name" value="Flg_bb_rod"/>
    <property type="match status" value="1"/>
</dbReference>
<evidence type="ECO:0000313" key="10">
    <source>
        <dbReference type="Proteomes" id="UP001546774"/>
    </source>
</evidence>
<comment type="subunit">
    <text evidence="5 6">The basal body constitutes a major portion of the flagellar organelle and consists of four rings (L,P,S, and M) mounted on a central rod. The rod consists of about 26 subunits of FlgG in the distal portion, and FlgB, FlgC and FlgF are thought to build up the proximal portion of the rod with about 6 subunits each.</text>
</comment>
<evidence type="ECO:0000256" key="2">
    <source>
        <dbReference type="ARBA" id="ARBA00009677"/>
    </source>
</evidence>
<organism evidence="9 10">
    <name type="scientific">Lachnospira intestinalis</name>
    <dbReference type="NCBI Taxonomy" id="3133158"/>
    <lineage>
        <taxon>Bacteria</taxon>
        <taxon>Bacillati</taxon>
        <taxon>Bacillota</taxon>
        <taxon>Clostridia</taxon>
        <taxon>Lachnospirales</taxon>
        <taxon>Lachnospiraceae</taxon>
        <taxon>Lachnospira</taxon>
    </lineage>
</organism>
<comment type="caution">
    <text evidence="9">The sequence shown here is derived from an EMBL/GenBank/DDBJ whole genome shotgun (WGS) entry which is preliminary data.</text>
</comment>
<keyword evidence="4 6" id="KW-0975">Bacterial flagellum</keyword>
<feature type="domain" description="Flagellar basal-body/hook protein C-terminal" evidence="8">
    <location>
        <begin position="113"/>
        <end position="156"/>
    </location>
</feature>
<evidence type="ECO:0000259" key="7">
    <source>
        <dbReference type="Pfam" id="PF00460"/>
    </source>
</evidence>
<dbReference type="PANTHER" id="PTHR30435">
    <property type="entry name" value="FLAGELLAR PROTEIN"/>
    <property type="match status" value="1"/>
</dbReference>
<evidence type="ECO:0000313" key="9">
    <source>
        <dbReference type="EMBL" id="MEQ2553964.1"/>
    </source>
</evidence>
<dbReference type="Pfam" id="PF06429">
    <property type="entry name" value="Flg_bbr_C"/>
    <property type="match status" value="1"/>
</dbReference>